<evidence type="ECO:0000256" key="3">
    <source>
        <dbReference type="SAM" id="MobiDB-lite"/>
    </source>
</evidence>
<gene>
    <name evidence="6" type="primary">g8094</name>
    <name evidence="6" type="ORF">VP750_LOCUS6954</name>
</gene>
<dbReference type="PRINTS" id="PR00014">
    <property type="entry name" value="FNTYPEIII"/>
</dbReference>
<feature type="domain" description="Fibronectin type-III" evidence="5">
    <location>
        <begin position="720"/>
        <end position="816"/>
    </location>
</feature>
<evidence type="ECO:0000256" key="4">
    <source>
        <dbReference type="SAM" id="Phobius"/>
    </source>
</evidence>
<accession>A0ABP1FZJ4</accession>
<feature type="compositionally biased region" description="Basic and acidic residues" evidence="3">
    <location>
        <begin position="1144"/>
        <end position="1155"/>
    </location>
</feature>
<feature type="region of interest" description="Disordered" evidence="3">
    <location>
        <begin position="743"/>
        <end position="775"/>
    </location>
</feature>
<evidence type="ECO:0000256" key="2">
    <source>
        <dbReference type="SAM" id="Coils"/>
    </source>
</evidence>
<feature type="region of interest" description="Disordered" evidence="3">
    <location>
        <begin position="517"/>
        <end position="557"/>
    </location>
</feature>
<feature type="domain" description="Fibronectin type-III" evidence="5">
    <location>
        <begin position="820"/>
        <end position="917"/>
    </location>
</feature>
<feature type="region of interest" description="Disordered" evidence="3">
    <location>
        <begin position="1"/>
        <end position="65"/>
    </location>
</feature>
<dbReference type="InterPro" id="IPR036116">
    <property type="entry name" value="FN3_sf"/>
</dbReference>
<keyword evidence="2" id="KW-0175">Coiled coil</keyword>
<evidence type="ECO:0000313" key="7">
    <source>
        <dbReference type="Proteomes" id="UP001497392"/>
    </source>
</evidence>
<dbReference type="InterPro" id="IPR050964">
    <property type="entry name" value="Striated_Muscle_Regulatory"/>
</dbReference>
<dbReference type="Pfam" id="PF00041">
    <property type="entry name" value="fn3"/>
    <property type="match status" value="6"/>
</dbReference>
<feature type="region of interest" description="Disordered" evidence="3">
    <location>
        <begin position="1058"/>
        <end position="1081"/>
    </location>
</feature>
<dbReference type="Gene3D" id="2.60.40.10">
    <property type="entry name" value="Immunoglobulins"/>
    <property type="match status" value="9"/>
</dbReference>
<feature type="domain" description="Fibronectin type-III" evidence="5">
    <location>
        <begin position="431"/>
        <end position="531"/>
    </location>
</feature>
<dbReference type="SMART" id="SM00060">
    <property type="entry name" value="FN3"/>
    <property type="match status" value="9"/>
</dbReference>
<dbReference type="Proteomes" id="UP001497392">
    <property type="component" value="Unassembled WGS sequence"/>
</dbReference>
<feature type="domain" description="Fibronectin type-III" evidence="5">
    <location>
        <begin position="232"/>
        <end position="332"/>
    </location>
</feature>
<feature type="domain" description="Fibronectin type-III" evidence="5">
    <location>
        <begin position="333"/>
        <end position="427"/>
    </location>
</feature>
<dbReference type="PANTHER" id="PTHR13817">
    <property type="entry name" value="TITIN"/>
    <property type="match status" value="1"/>
</dbReference>
<organism evidence="6 7">
    <name type="scientific">Coccomyxa viridis</name>
    <dbReference type="NCBI Taxonomy" id="1274662"/>
    <lineage>
        <taxon>Eukaryota</taxon>
        <taxon>Viridiplantae</taxon>
        <taxon>Chlorophyta</taxon>
        <taxon>core chlorophytes</taxon>
        <taxon>Trebouxiophyceae</taxon>
        <taxon>Trebouxiophyceae incertae sedis</taxon>
        <taxon>Coccomyxaceae</taxon>
        <taxon>Coccomyxa</taxon>
    </lineage>
</organism>
<dbReference type="PROSITE" id="PS50853">
    <property type="entry name" value="FN3"/>
    <property type="match status" value="8"/>
</dbReference>
<feature type="transmembrane region" description="Helical" evidence="4">
    <location>
        <begin position="1188"/>
        <end position="1207"/>
    </location>
</feature>
<keyword evidence="4" id="KW-0472">Membrane</keyword>
<evidence type="ECO:0000313" key="6">
    <source>
        <dbReference type="EMBL" id="CAL5225295.1"/>
    </source>
</evidence>
<feature type="coiled-coil region" evidence="2">
    <location>
        <begin position="1210"/>
        <end position="1240"/>
    </location>
</feature>
<evidence type="ECO:0000259" key="5">
    <source>
        <dbReference type="PROSITE" id="PS50853"/>
    </source>
</evidence>
<feature type="region of interest" description="Disordered" evidence="3">
    <location>
        <begin position="1263"/>
        <end position="1302"/>
    </location>
</feature>
<dbReference type="PANTHER" id="PTHR13817:SF73">
    <property type="entry name" value="FIBRONECTIN TYPE-III DOMAIN-CONTAINING PROTEIN"/>
    <property type="match status" value="1"/>
</dbReference>
<protein>
    <submittedName>
        <fullName evidence="6">G8094 protein</fullName>
    </submittedName>
</protein>
<feature type="domain" description="Fibronectin type-III" evidence="5">
    <location>
        <begin position="921"/>
        <end position="1012"/>
    </location>
</feature>
<feature type="domain" description="Fibronectin type-III" evidence="5">
    <location>
        <begin position="535"/>
        <end position="641"/>
    </location>
</feature>
<dbReference type="InterPro" id="IPR003961">
    <property type="entry name" value="FN3_dom"/>
</dbReference>
<dbReference type="InterPro" id="IPR013783">
    <property type="entry name" value="Ig-like_fold"/>
</dbReference>
<comment type="caution">
    <text evidence="6">The sequence shown here is derived from an EMBL/GenBank/DDBJ whole genome shotgun (WGS) entry which is preliminary data.</text>
</comment>
<keyword evidence="4" id="KW-1133">Transmembrane helix</keyword>
<keyword evidence="1" id="KW-0677">Repeat</keyword>
<proteinExistence type="predicted"/>
<evidence type="ECO:0000256" key="1">
    <source>
        <dbReference type="ARBA" id="ARBA00022737"/>
    </source>
</evidence>
<sequence>MNGRISSIAAGPYSNDSVRRARPNGTLKPGFLIRKDLEKKQNITASSHVAEPIAASSSDEAGLSDQIEAEQKEAPEANGDGSEAEQKIEELPKPVPCFEAAQAPKLIAVDTTSISLQWQAVAQLPPSDQAQAYAKSQNVEEELPTCDVEYCLQTRLIGARESKADLSIPNVTWQNCYRGKETFTQVRSLRPGRRYAYRIVVKPHAVPPWAEPPEQAPSAPEVYETPATVPLPPKPMRCTRRERAAFELRWQEPPETGGRPILEYTAQMRQPGRVDPNQAASEGFVDIYKGRETRHRAKSLAHATEFEFRLKARNEIGESGWSDVVAYSTRATVPADPQAPALISAGATALQLHWPTPPDGGSEITHYILQRDDGDGGQLEHELKCTMPLAEITGLRSGCLYRFRVQAFNEVGQSQPSPLAMLRTGFTVPKCPGPPRVTGATKTTVILAWTAPEDNGGSQVQDYEAEVQPKSKAAMDGGKADDWMLVYQGERAACTVQCLRPGCTYRVRARARNASGYSSYSGAADAQTSPDRPLAPKPPEATARSASSISVSWDKPQHDGGSEILSYRLELCRDVPQSSASRAKVAELHFEAVPLENDGMDCQADIPDLEPGLDYLVRVSAVNAQGPSPPSEPACITTKASPPVAPEAPYVAVPAAANSLQLEWPEPWGCGAPVMGYLVDMARADAVLTVQGPPTPPQEGAGNALTSSLTSISEPLQQLAPSVASSMDAEECASVCASAAGDAASVSEQGRPRPSRAGRRGSKRKGPWTSVYSGPERTCRVDGLDPFTEYGFKIRATNAAGHSPWSSIGCLRTASGPPTAPTGLHADGSSSTSMLTCWGTPANDYGAPITAYHLEVSPVPPRQKSAPSWQRAYSGIATTCEVEGLRPGKGYLFRVRASNAKGQGPWSSIAGAETQAAPPEAPAAPAISQRTSTSARCKWDVPVEDHGAAVLRYRLEVAEEGHDWKEAWRGLGTSAKVGGLTPGRLHQVRVAASNALGEGAFSRAAAFSTLLLAPPAPLHLQAEASKEPPSLILRWILPEADSAHAEAACHEIEATALPESGTAHSIHSKAPGKAAEQEVTDVQPGLTYEVKVRSVGVSGAGHSPWSEPVAVTVPGHLELPPPPPASTASEASEVPKRRRRKAAHDRELQQADPKRKVTQKKVARKPKDNTFSITRYWRSFGTGGRSCVVLGLVTIAILLLAIFALSVSRADRAMAKELQLEQQKAAAKQDKRRVEEAERIAKHRQFKAQGQAKLEELIRDARSGKKVKQGGKERKFGSDPFDFVPQGLTHQDFVFGDGPTRG</sequence>
<feature type="compositionally biased region" description="Basic residues" evidence="3">
    <location>
        <begin position="753"/>
        <end position="766"/>
    </location>
</feature>
<feature type="compositionally biased region" description="Low complexity" evidence="3">
    <location>
        <begin position="517"/>
        <end position="526"/>
    </location>
</feature>
<keyword evidence="4" id="KW-0812">Transmembrane</keyword>
<feature type="domain" description="Fibronectin type-III" evidence="5">
    <location>
        <begin position="1016"/>
        <end position="1116"/>
    </location>
</feature>
<feature type="region of interest" description="Disordered" evidence="3">
    <location>
        <begin position="1098"/>
        <end position="1165"/>
    </location>
</feature>
<reference evidence="6 7" key="1">
    <citation type="submission" date="2024-06" db="EMBL/GenBank/DDBJ databases">
        <authorList>
            <person name="Kraege A."/>
            <person name="Thomma B."/>
        </authorList>
    </citation>
    <scope>NUCLEOTIDE SEQUENCE [LARGE SCALE GENOMIC DNA]</scope>
</reference>
<name>A0ABP1FZJ4_9CHLO</name>
<dbReference type="CDD" id="cd00063">
    <property type="entry name" value="FN3"/>
    <property type="match status" value="8"/>
</dbReference>
<dbReference type="EMBL" id="CAXHTA020000012">
    <property type="protein sequence ID" value="CAL5225295.1"/>
    <property type="molecule type" value="Genomic_DNA"/>
</dbReference>
<keyword evidence="7" id="KW-1185">Reference proteome</keyword>
<dbReference type="SUPFAM" id="SSF49265">
    <property type="entry name" value="Fibronectin type III"/>
    <property type="match status" value="5"/>
</dbReference>